<dbReference type="Pfam" id="PF08661">
    <property type="entry name" value="Rep_fac-A_3"/>
    <property type="match status" value="1"/>
</dbReference>
<comment type="subcellular location">
    <subcellularLocation>
        <location evidence="1">Nucleus</location>
    </subcellularLocation>
</comment>
<dbReference type="AlphaFoldDB" id="A0AA39PYN6"/>
<dbReference type="Gene3D" id="2.40.50.140">
    <property type="entry name" value="Nucleic acid-binding proteins"/>
    <property type="match status" value="1"/>
</dbReference>
<protein>
    <recommendedName>
        <fullName evidence="7">Replication factor A protein 3</fullName>
    </recommendedName>
</protein>
<dbReference type="SUPFAM" id="SSF50249">
    <property type="entry name" value="Nucleic acid-binding proteins"/>
    <property type="match status" value="1"/>
</dbReference>
<keyword evidence="3" id="KW-0539">Nucleus</keyword>
<reference evidence="5" key="1">
    <citation type="submission" date="2023-06" db="EMBL/GenBank/DDBJ databases">
        <authorList>
            <consortium name="Lawrence Berkeley National Laboratory"/>
            <person name="Ahrendt S."/>
            <person name="Sahu N."/>
            <person name="Indic B."/>
            <person name="Wong-Bajracharya J."/>
            <person name="Merenyi Z."/>
            <person name="Ke H.-M."/>
            <person name="Monk M."/>
            <person name="Kocsube S."/>
            <person name="Drula E."/>
            <person name="Lipzen A."/>
            <person name="Balint B."/>
            <person name="Henrissat B."/>
            <person name="Andreopoulos B."/>
            <person name="Martin F.M."/>
            <person name="Harder C.B."/>
            <person name="Rigling D."/>
            <person name="Ford K.L."/>
            <person name="Foster G.D."/>
            <person name="Pangilinan J."/>
            <person name="Papanicolaou A."/>
            <person name="Barry K."/>
            <person name="LaButti K."/>
            <person name="Viragh M."/>
            <person name="Koriabine M."/>
            <person name="Yan M."/>
            <person name="Riley R."/>
            <person name="Champramary S."/>
            <person name="Plett K.L."/>
            <person name="Tsai I.J."/>
            <person name="Slot J."/>
            <person name="Sipos G."/>
            <person name="Plett J."/>
            <person name="Nagy L.G."/>
            <person name="Grigoriev I.V."/>
        </authorList>
    </citation>
    <scope>NUCLEOTIDE SEQUENCE</scope>
    <source>
        <strain evidence="5">HWK02</strain>
    </source>
</reference>
<comment type="caution">
    <text evidence="5">The sequence shown here is derived from an EMBL/GenBank/DDBJ whole genome shotgun (WGS) entry which is preliminary data.</text>
</comment>
<dbReference type="EMBL" id="JAUEPU010000163">
    <property type="protein sequence ID" value="KAK0474712.1"/>
    <property type="molecule type" value="Genomic_DNA"/>
</dbReference>
<evidence type="ECO:0000256" key="2">
    <source>
        <dbReference type="ARBA" id="ARBA00009761"/>
    </source>
</evidence>
<keyword evidence="6" id="KW-1185">Reference proteome</keyword>
<sequence length="110" mass="12500">MATNSTISPRVNWEFMQKFLNQRVTIAGEILAVQDGTATIRTSDKHEVQVTLLPDTVIPTKYAEFVGLVVDSNHVTMERFGITSDDLDMTIVDRTVRVIHDPRFFSRIFS</sequence>
<evidence type="ECO:0008006" key="7">
    <source>
        <dbReference type="Google" id="ProtNLM"/>
    </source>
</evidence>
<dbReference type="InterPro" id="IPR013970">
    <property type="entry name" value="Rfa2"/>
</dbReference>
<evidence type="ECO:0000256" key="1">
    <source>
        <dbReference type="ARBA" id="ARBA00004123"/>
    </source>
</evidence>
<evidence type="ECO:0000256" key="3">
    <source>
        <dbReference type="ARBA" id="ARBA00023242"/>
    </source>
</evidence>
<evidence type="ECO:0000313" key="4">
    <source>
        <dbReference type="EMBL" id="KAK0474712.1"/>
    </source>
</evidence>
<proteinExistence type="inferred from homology"/>
<dbReference type="GO" id="GO:0003677">
    <property type="term" value="F:DNA binding"/>
    <property type="evidence" value="ECO:0007669"/>
    <property type="project" value="InterPro"/>
</dbReference>
<dbReference type="EMBL" id="JAUEPU010000027">
    <property type="protein sequence ID" value="KAK0493023.1"/>
    <property type="molecule type" value="Genomic_DNA"/>
</dbReference>
<accession>A0AA39PYN6</accession>
<dbReference type="Proteomes" id="UP001175228">
    <property type="component" value="Unassembled WGS sequence"/>
</dbReference>
<organism evidence="5 6">
    <name type="scientific">Armillaria luteobubalina</name>
    <dbReference type="NCBI Taxonomy" id="153913"/>
    <lineage>
        <taxon>Eukaryota</taxon>
        <taxon>Fungi</taxon>
        <taxon>Dikarya</taxon>
        <taxon>Basidiomycota</taxon>
        <taxon>Agaricomycotina</taxon>
        <taxon>Agaricomycetes</taxon>
        <taxon>Agaricomycetidae</taxon>
        <taxon>Agaricales</taxon>
        <taxon>Marasmiineae</taxon>
        <taxon>Physalacriaceae</taxon>
        <taxon>Armillaria</taxon>
    </lineage>
</organism>
<evidence type="ECO:0000313" key="5">
    <source>
        <dbReference type="EMBL" id="KAK0493023.1"/>
    </source>
</evidence>
<dbReference type="GO" id="GO:0006310">
    <property type="term" value="P:DNA recombination"/>
    <property type="evidence" value="ECO:0007669"/>
    <property type="project" value="InterPro"/>
</dbReference>
<name>A0AA39PYN6_9AGAR</name>
<dbReference type="GO" id="GO:0031981">
    <property type="term" value="C:nuclear lumen"/>
    <property type="evidence" value="ECO:0007669"/>
    <property type="project" value="UniProtKB-ARBA"/>
</dbReference>
<comment type="similarity">
    <text evidence="2">Belongs to the replication factor A protein 3 family.</text>
</comment>
<dbReference type="GO" id="GO:0006260">
    <property type="term" value="P:DNA replication"/>
    <property type="evidence" value="ECO:0007669"/>
    <property type="project" value="InterPro"/>
</dbReference>
<dbReference type="InterPro" id="IPR012340">
    <property type="entry name" value="NA-bd_OB-fold"/>
</dbReference>
<evidence type="ECO:0000313" key="6">
    <source>
        <dbReference type="Proteomes" id="UP001175228"/>
    </source>
</evidence>
<gene>
    <name evidence="5" type="ORF">EDD18DRAFT_1357434</name>
    <name evidence="4" type="ORF">EDD18DRAFT_1367528</name>
</gene>
<dbReference type="GO" id="GO:0006281">
    <property type="term" value="P:DNA repair"/>
    <property type="evidence" value="ECO:0007669"/>
    <property type="project" value="InterPro"/>
</dbReference>